<dbReference type="InterPro" id="IPR016181">
    <property type="entry name" value="Acyl_CoA_acyltransferase"/>
</dbReference>
<protein>
    <submittedName>
        <fullName evidence="3">N-acetyltransferase</fullName>
    </submittedName>
</protein>
<dbReference type="Pfam" id="PF14542">
    <property type="entry name" value="Acetyltransf_CG"/>
    <property type="match status" value="1"/>
</dbReference>
<dbReference type="CDD" id="cd04301">
    <property type="entry name" value="NAT_SF"/>
    <property type="match status" value="1"/>
</dbReference>
<evidence type="ECO:0000259" key="1">
    <source>
        <dbReference type="PROSITE" id="PS51186"/>
    </source>
</evidence>
<proteinExistence type="predicted"/>
<organism evidence="3 4">
    <name type="scientific">Spirosoma liriopis</name>
    <dbReference type="NCBI Taxonomy" id="2937440"/>
    <lineage>
        <taxon>Bacteria</taxon>
        <taxon>Pseudomonadati</taxon>
        <taxon>Bacteroidota</taxon>
        <taxon>Cytophagia</taxon>
        <taxon>Cytophagales</taxon>
        <taxon>Cytophagaceae</taxon>
        <taxon>Spirosoma</taxon>
    </lineage>
</organism>
<feature type="domain" description="N-acetyltransferase" evidence="2">
    <location>
        <begin position="9"/>
        <end position="95"/>
    </location>
</feature>
<dbReference type="InterPro" id="IPR031165">
    <property type="entry name" value="GNAT_YJDJ"/>
</dbReference>
<dbReference type="InterPro" id="IPR000182">
    <property type="entry name" value="GNAT_dom"/>
</dbReference>
<sequence length="103" mass="11649">MNLTDAAIRDNHHRHRFEMETDGKLSIVVYQNVDDETLALTHTEVDPSLEGKGVGSRLVEGVLAYAEQHNLKIVPLCPFVAAYLKRHPDWNRVVSTAYNTSDF</sequence>
<name>A0ABT0HQC3_9BACT</name>
<dbReference type="SUPFAM" id="SSF55729">
    <property type="entry name" value="Acyl-CoA N-acyltransferases (Nat)"/>
    <property type="match status" value="1"/>
</dbReference>
<feature type="domain" description="N-acetyltransferase" evidence="1">
    <location>
        <begin position="1"/>
        <end position="103"/>
    </location>
</feature>
<reference evidence="3 4" key="1">
    <citation type="submission" date="2022-04" db="EMBL/GenBank/DDBJ databases">
        <title>Spirosoma sp. strain RP8 genome sequencing and assembly.</title>
        <authorList>
            <person name="Jung Y."/>
        </authorList>
    </citation>
    <scope>NUCLEOTIDE SEQUENCE [LARGE SCALE GENOMIC DNA]</scope>
    <source>
        <strain evidence="3 4">RP8</strain>
    </source>
</reference>
<dbReference type="Gene3D" id="3.40.630.30">
    <property type="match status" value="1"/>
</dbReference>
<comment type="caution">
    <text evidence="3">The sequence shown here is derived from an EMBL/GenBank/DDBJ whole genome shotgun (WGS) entry which is preliminary data.</text>
</comment>
<dbReference type="Proteomes" id="UP001202180">
    <property type="component" value="Unassembled WGS sequence"/>
</dbReference>
<dbReference type="EMBL" id="JALPRF010000003">
    <property type="protein sequence ID" value="MCK8494366.1"/>
    <property type="molecule type" value="Genomic_DNA"/>
</dbReference>
<dbReference type="PANTHER" id="PTHR31435">
    <property type="entry name" value="PROTEIN NATD1"/>
    <property type="match status" value="1"/>
</dbReference>
<evidence type="ECO:0000313" key="4">
    <source>
        <dbReference type="Proteomes" id="UP001202180"/>
    </source>
</evidence>
<dbReference type="RefSeq" id="WP_248478905.1">
    <property type="nucleotide sequence ID" value="NZ_JALPRF010000003.1"/>
</dbReference>
<dbReference type="PROSITE" id="PS51186">
    <property type="entry name" value="GNAT"/>
    <property type="match status" value="1"/>
</dbReference>
<gene>
    <name evidence="3" type="ORF">M0L20_21035</name>
</gene>
<keyword evidence="4" id="KW-1185">Reference proteome</keyword>
<dbReference type="PANTHER" id="PTHR31435:SF10">
    <property type="entry name" value="BSR4717 PROTEIN"/>
    <property type="match status" value="1"/>
</dbReference>
<dbReference type="InterPro" id="IPR045057">
    <property type="entry name" value="Gcn5-rel_NAT"/>
</dbReference>
<accession>A0ABT0HQC3</accession>
<evidence type="ECO:0000259" key="2">
    <source>
        <dbReference type="PROSITE" id="PS51729"/>
    </source>
</evidence>
<dbReference type="PROSITE" id="PS51729">
    <property type="entry name" value="GNAT_YJDJ"/>
    <property type="match status" value="1"/>
</dbReference>
<evidence type="ECO:0000313" key="3">
    <source>
        <dbReference type="EMBL" id="MCK8494366.1"/>
    </source>
</evidence>